<comment type="caution">
    <text evidence="2">The sequence shown here is derived from an EMBL/GenBank/DDBJ whole genome shotgun (WGS) entry which is preliminary data.</text>
</comment>
<reference evidence="2" key="1">
    <citation type="journal article" date="2021" name="Genome Biol. Evol.">
        <title>A High-Quality Reference Genome for a Parasitic Bivalve with Doubly Uniparental Inheritance (Bivalvia: Unionida).</title>
        <authorList>
            <person name="Smith C.H."/>
        </authorList>
    </citation>
    <scope>NUCLEOTIDE SEQUENCE</scope>
    <source>
        <strain evidence="2">CHS0354</strain>
    </source>
</reference>
<organism evidence="2 3">
    <name type="scientific">Potamilus streckersoni</name>
    <dbReference type="NCBI Taxonomy" id="2493646"/>
    <lineage>
        <taxon>Eukaryota</taxon>
        <taxon>Metazoa</taxon>
        <taxon>Spiralia</taxon>
        <taxon>Lophotrochozoa</taxon>
        <taxon>Mollusca</taxon>
        <taxon>Bivalvia</taxon>
        <taxon>Autobranchia</taxon>
        <taxon>Heteroconchia</taxon>
        <taxon>Palaeoheterodonta</taxon>
        <taxon>Unionida</taxon>
        <taxon>Unionoidea</taxon>
        <taxon>Unionidae</taxon>
        <taxon>Ambleminae</taxon>
        <taxon>Lampsilini</taxon>
        <taxon>Potamilus</taxon>
    </lineage>
</organism>
<sequence length="80" mass="9370">MTRPWFEPTTSHPGRPLERSTYITETLKVFRATRERAHVGKSRNRATRETSHVGKSRNRATRERAHFGKSRNRATRETAH</sequence>
<reference evidence="2" key="2">
    <citation type="journal article" date="2021" name="Genome Biol. Evol.">
        <title>Developing a high-quality reference genome for a parasitic bivalve with doubly uniparental inheritance (Bivalvia: Unionida).</title>
        <authorList>
            <person name="Smith C.H."/>
        </authorList>
    </citation>
    <scope>NUCLEOTIDE SEQUENCE</scope>
    <source>
        <strain evidence="2">CHS0354</strain>
        <tissue evidence="2">Mantle</tissue>
    </source>
</reference>
<evidence type="ECO:0000256" key="1">
    <source>
        <dbReference type="SAM" id="MobiDB-lite"/>
    </source>
</evidence>
<feature type="region of interest" description="Disordered" evidence="1">
    <location>
        <begin position="1"/>
        <end position="20"/>
    </location>
</feature>
<dbReference type="AlphaFoldDB" id="A0AAE0SDC9"/>
<name>A0AAE0SDC9_9BIVA</name>
<evidence type="ECO:0000313" key="3">
    <source>
        <dbReference type="Proteomes" id="UP001195483"/>
    </source>
</evidence>
<keyword evidence="3" id="KW-1185">Reference proteome</keyword>
<evidence type="ECO:0000313" key="2">
    <source>
        <dbReference type="EMBL" id="KAK3589839.1"/>
    </source>
</evidence>
<feature type="region of interest" description="Disordered" evidence="1">
    <location>
        <begin position="33"/>
        <end position="80"/>
    </location>
</feature>
<feature type="non-terminal residue" evidence="2">
    <location>
        <position position="80"/>
    </location>
</feature>
<accession>A0AAE0SDC9</accession>
<gene>
    <name evidence="2" type="ORF">CHS0354_015852</name>
</gene>
<dbReference type="Proteomes" id="UP001195483">
    <property type="component" value="Unassembled WGS sequence"/>
</dbReference>
<dbReference type="EMBL" id="JAEAOA010000985">
    <property type="protein sequence ID" value="KAK3589839.1"/>
    <property type="molecule type" value="Genomic_DNA"/>
</dbReference>
<reference evidence="2" key="3">
    <citation type="submission" date="2023-05" db="EMBL/GenBank/DDBJ databases">
        <authorList>
            <person name="Smith C.H."/>
        </authorList>
    </citation>
    <scope>NUCLEOTIDE SEQUENCE</scope>
    <source>
        <strain evidence="2">CHS0354</strain>
        <tissue evidence="2">Mantle</tissue>
    </source>
</reference>
<proteinExistence type="predicted"/>
<protein>
    <submittedName>
        <fullName evidence="2">Uncharacterized protein</fullName>
    </submittedName>
</protein>